<dbReference type="InterPro" id="IPR052374">
    <property type="entry name" value="SERAC1"/>
</dbReference>
<dbReference type="InterPro" id="IPR029058">
    <property type="entry name" value="AB_hydrolase_fold"/>
</dbReference>
<dbReference type="PANTHER" id="PTHR48182:SF2">
    <property type="entry name" value="PROTEIN SERAC1"/>
    <property type="match status" value="1"/>
</dbReference>
<reference evidence="7 8" key="1">
    <citation type="journal article" date="2015" name="Stand. Genomic Sci.">
        <title>Genomic Encyclopedia of Bacterial and Archaeal Type Strains, Phase III: the genomes of soil and plant-associated and newly described type strains.</title>
        <authorList>
            <person name="Whitman W.B."/>
            <person name="Woyke T."/>
            <person name="Klenk H.P."/>
            <person name="Zhou Y."/>
            <person name="Lilburn T.G."/>
            <person name="Beck B.J."/>
            <person name="De Vos P."/>
            <person name="Vandamme P."/>
            <person name="Eisen J.A."/>
            <person name="Garrity G."/>
            <person name="Hugenholtz P."/>
            <person name="Kyrpides N.C."/>
        </authorList>
    </citation>
    <scope>NUCLEOTIDE SEQUENCE [LARGE SCALE GENOMIC DNA]</scope>
    <source>
        <strain evidence="7 8">A3</strain>
    </source>
</reference>
<evidence type="ECO:0000256" key="5">
    <source>
        <dbReference type="SAM" id="MobiDB-lite"/>
    </source>
</evidence>
<evidence type="ECO:0000313" key="8">
    <source>
        <dbReference type="Proteomes" id="UP000294862"/>
    </source>
</evidence>
<dbReference type="Gene3D" id="3.40.50.1820">
    <property type="entry name" value="alpha/beta hydrolase"/>
    <property type="match status" value="1"/>
</dbReference>
<evidence type="ECO:0000256" key="1">
    <source>
        <dbReference type="ARBA" id="ARBA00004240"/>
    </source>
</evidence>
<accession>A0A4R2I0V9</accession>
<keyword evidence="4" id="KW-0472">Membrane</keyword>
<evidence type="ECO:0000256" key="4">
    <source>
        <dbReference type="ARBA" id="ARBA00023136"/>
    </source>
</evidence>
<dbReference type="EMBL" id="SLWQ01000009">
    <property type="protein sequence ID" value="TCO37653.1"/>
    <property type="molecule type" value="Genomic_DNA"/>
</dbReference>
<evidence type="ECO:0000256" key="6">
    <source>
        <dbReference type="SAM" id="SignalP"/>
    </source>
</evidence>
<keyword evidence="6" id="KW-0732">Signal</keyword>
<comment type="caution">
    <text evidence="7">The sequence shown here is derived from an EMBL/GenBank/DDBJ whole genome shotgun (WGS) entry which is preliminary data.</text>
</comment>
<proteinExistence type="predicted"/>
<dbReference type="PANTHER" id="PTHR48182">
    <property type="entry name" value="PROTEIN SERAC1"/>
    <property type="match status" value="1"/>
</dbReference>
<feature type="region of interest" description="Disordered" evidence="5">
    <location>
        <begin position="25"/>
        <end position="50"/>
    </location>
</feature>
<dbReference type="GO" id="GO:0016020">
    <property type="term" value="C:membrane"/>
    <property type="evidence" value="ECO:0007669"/>
    <property type="project" value="UniProtKB-SubCell"/>
</dbReference>
<dbReference type="GO" id="GO:0005840">
    <property type="term" value="C:ribosome"/>
    <property type="evidence" value="ECO:0007669"/>
    <property type="project" value="InterPro"/>
</dbReference>
<dbReference type="GO" id="GO:0003735">
    <property type="term" value="F:structural constituent of ribosome"/>
    <property type="evidence" value="ECO:0007669"/>
    <property type="project" value="InterPro"/>
</dbReference>
<evidence type="ECO:0000256" key="3">
    <source>
        <dbReference type="ARBA" id="ARBA00022824"/>
    </source>
</evidence>
<dbReference type="GO" id="GO:0006412">
    <property type="term" value="P:translation"/>
    <property type="evidence" value="ECO:0007669"/>
    <property type="project" value="InterPro"/>
</dbReference>
<feature type="chain" id="PRO_5020384298" evidence="6">
    <location>
        <begin position="24"/>
        <end position="618"/>
    </location>
</feature>
<evidence type="ECO:0000313" key="7">
    <source>
        <dbReference type="EMBL" id="TCO37653.1"/>
    </source>
</evidence>
<evidence type="ECO:0000256" key="2">
    <source>
        <dbReference type="ARBA" id="ARBA00004370"/>
    </source>
</evidence>
<protein>
    <submittedName>
        <fullName evidence="7">Uncharacterized protein</fullName>
    </submittedName>
</protein>
<gene>
    <name evidence="7" type="ORF">EV148_1095</name>
</gene>
<dbReference type="Proteomes" id="UP000294862">
    <property type="component" value="Unassembled WGS sequence"/>
</dbReference>
<dbReference type="AlphaFoldDB" id="A0A4R2I0V9"/>
<dbReference type="SUPFAM" id="SSF53474">
    <property type="entry name" value="alpha/beta-Hydrolases"/>
    <property type="match status" value="1"/>
</dbReference>
<dbReference type="GO" id="GO:0019843">
    <property type="term" value="F:rRNA binding"/>
    <property type="evidence" value="ECO:0007669"/>
    <property type="project" value="InterPro"/>
</dbReference>
<keyword evidence="3" id="KW-0256">Endoplasmic reticulum</keyword>
<dbReference type="InterPro" id="IPR020815">
    <property type="entry name" value="Ribosomal_bS6_CS"/>
</dbReference>
<name>A0A4R2I0V9_9GAMM</name>
<comment type="subcellular location">
    <subcellularLocation>
        <location evidence="1">Endoplasmic reticulum</location>
    </subcellularLocation>
    <subcellularLocation>
        <location evidence="2">Membrane</location>
    </subcellularLocation>
</comment>
<keyword evidence="8" id="KW-1185">Reference proteome</keyword>
<sequence length="618" mass="66772">MELHRASLLRLFTALASAASVTACDRTPPPPAPAATPATPSLPVASDRPCNNAGATKDPHWVCQAAPHARTAVVFVHGIFGDTNGTWANDNGRTFFDLLASAPGMQGKLDLFAFGFTSTMWGGGSLDIREAANKMESYLAFNHVWDYDSVVFVAHSMGGLVTLREVINQPQHRAKVPLVFLFATPTEGSQITAVAQYVVDNPAIRQMFMANGNDFLKLLDEDWRRLAPGDRPHVACAYEKSPTYGQMIVAWSSATRLCDGTPDAIEGANHLTLVKPDRPDHPSVIALVNAINTYAPVSADQALLDMPDFRQDGDHWAYTLADADARNSARLRNTGARRLAYEIREISSQRLLVWPAEQATIEPGQTDTVSFALLHGKIDPQYSLVIRARPLPDRTVIVNVPDVQAVERQQRALVETMSAGISDYLASAGTVDELKRLGEDEQRTRVADAARRAAAARIGELPEGAQWVITADALAEVGWPALATSALRKTEAVSPSLAKSPAAIAVADTVATQSGALKVFDWQAERIPDPPASGEPKTWAYITAGNAAHWSALSERLGEVPALAPEGLNLKGDVLSVTGQNTDAKRAYTRAAQLRDSPLSKQRIRTVDAQLRRHDVQG</sequence>
<feature type="signal peptide" evidence="6">
    <location>
        <begin position="1"/>
        <end position="23"/>
    </location>
</feature>
<dbReference type="PROSITE" id="PS01048">
    <property type="entry name" value="RIBOSOMAL_S6"/>
    <property type="match status" value="1"/>
</dbReference>
<organism evidence="7 8">
    <name type="scientific">Dokdonella fugitiva</name>
    <dbReference type="NCBI Taxonomy" id="328517"/>
    <lineage>
        <taxon>Bacteria</taxon>
        <taxon>Pseudomonadati</taxon>
        <taxon>Pseudomonadota</taxon>
        <taxon>Gammaproteobacteria</taxon>
        <taxon>Lysobacterales</taxon>
        <taxon>Rhodanobacteraceae</taxon>
        <taxon>Dokdonella</taxon>
    </lineage>
</organism>
<dbReference type="PROSITE" id="PS51257">
    <property type="entry name" value="PROKAR_LIPOPROTEIN"/>
    <property type="match status" value="1"/>
</dbReference>